<organism evidence="15 16">
    <name type="scientific">Miscanthus lutarioriparius</name>
    <dbReference type="NCBI Taxonomy" id="422564"/>
    <lineage>
        <taxon>Eukaryota</taxon>
        <taxon>Viridiplantae</taxon>
        <taxon>Streptophyta</taxon>
        <taxon>Embryophyta</taxon>
        <taxon>Tracheophyta</taxon>
        <taxon>Spermatophyta</taxon>
        <taxon>Magnoliopsida</taxon>
        <taxon>Liliopsida</taxon>
        <taxon>Poales</taxon>
        <taxon>Poaceae</taxon>
        <taxon>PACMAD clade</taxon>
        <taxon>Panicoideae</taxon>
        <taxon>Andropogonodae</taxon>
        <taxon>Andropogoneae</taxon>
        <taxon>Saccharinae</taxon>
        <taxon>Miscanthus</taxon>
    </lineage>
</organism>
<name>A0A811RL84_9POAL</name>
<dbReference type="Pfam" id="PF00560">
    <property type="entry name" value="LRR_1"/>
    <property type="match status" value="10"/>
</dbReference>
<dbReference type="PANTHER" id="PTHR48063:SF9">
    <property type="entry name" value="LRR PROTEIN WM1.10"/>
    <property type="match status" value="1"/>
</dbReference>
<keyword evidence="8" id="KW-0677">Repeat</keyword>
<feature type="transmembrane region" description="Helical" evidence="12">
    <location>
        <begin position="913"/>
        <end position="935"/>
    </location>
</feature>
<keyword evidence="5" id="KW-1070">Brassinosteroid signaling pathway</keyword>
<proteinExistence type="inferred from homology"/>
<evidence type="ECO:0000256" key="6">
    <source>
        <dbReference type="ARBA" id="ARBA00022692"/>
    </source>
</evidence>
<feature type="signal peptide" evidence="13">
    <location>
        <begin position="1"/>
        <end position="25"/>
    </location>
</feature>
<evidence type="ECO:0000313" key="16">
    <source>
        <dbReference type="Proteomes" id="UP000604825"/>
    </source>
</evidence>
<gene>
    <name evidence="15" type="ORF">NCGR_LOCUS54016</name>
</gene>
<dbReference type="Pfam" id="PF13516">
    <property type="entry name" value="LRR_6"/>
    <property type="match status" value="1"/>
</dbReference>
<keyword evidence="4" id="KW-0433">Leucine-rich repeat</keyword>
<evidence type="ECO:0000256" key="9">
    <source>
        <dbReference type="ARBA" id="ARBA00022989"/>
    </source>
</evidence>
<reference evidence="15" key="1">
    <citation type="submission" date="2020-10" db="EMBL/GenBank/DDBJ databases">
        <authorList>
            <person name="Han B."/>
            <person name="Lu T."/>
            <person name="Zhao Q."/>
            <person name="Huang X."/>
            <person name="Zhao Y."/>
        </authorList>
    </citation>
    <scope>NUCLEOTIDE SEQUENCE</scope>
</reference>
<evidence type="ECO:0000256" key="8">
    <source>
        <dbReference type="ARBA" id="ARBA00022737"/>
    </source>
</evidence>
<feature type="chain" id="PRO_5032282757" description="Leucine-rich repeat-containing N-terminal plant-type domain-containing protein" evidence="13">
    <location>
        <begin position="26"/>
        <end position="969"/>
    </location>
</feature>
<comment type="subcellular location">
    <subcellularLocation>
        <location evidence="1">Cell membrane</location>
        <topology evidence="1">Single-pass type I membrane protein</topology>
    </subcellularLocation>
</comment>
<dbReference type="FunFam" id="3.80.10.10:FF:000095">
    <property type="entry name" value="LRR receptor-like serine/threonine-protein kinase GSO1"/>
    <property type="match status" value="1"/>
</dbReference>
<evidence type="ECO:0000256" key="2">
    <source>
        <dbReference type="ARBA" id="ARBA00009592"/>
    </source>
</evidence>
<keyword evidence="11" id="KW-0325">Glycoprotein</keyword>
<dbReference type="PROSITE" id="PS51450">
    <property type="entry name" value="LRR"/>
    <property type="match status" value="1"/>
</dbReference>
<keyword evidence="3" id="KW-1003">Cell membrane</keyword>
<dbReference type="InterPro" id="IPR032675">
    <property type="entry name" value="LRR_dom_sf"/>
</dbReference>
<keyword evidence="7 13" id="KW-0732">Signal</keyword>
<feature type="domain" description="Leucine-rich repeat-containing N-terminal plant-type" evidence="14">
    <location>
        <begin position="43"/>
        <end position="81"/>
    </location>
</feature>
<dbReference type="OrthoDB" id="693134at2759"/>
<evidence type="ECO:0000256" key="3">
    <source>
        <dbReference type="ARBA" id="ARBA00022475"/>
    </source>
</evidence>
<dbReference type="GO" id="GO:0005886">
    <property type="term" value="C:plasma membrane"/>
    <property type="evidence" value="ECO:0007669"/>
    <property type="project" value="UniProtKB-SubCell"/>
</dbReference>
<dbReference type="Pfam" id="PF13855">
    <property type="entry name" value="LRR_8"/>
    <property type="match status" value="1"/>
</dbReference>
<dbReference type="GO" id="GO:0009742">
    <property type="term" value="P:brassinosteroid mediated signaling pathway"/>
    <property type="evidence" value="ECO:0007669"/>
    <property type="project" value="UniProtKB-KW"/>
</dbReference>
<dbReference type="FunFam" id="3.80.10.10:FF:000111">
    <property type="entry name" value="LRR receptor-like serine/threonine-protein kinase ERECTA"/>
    <property type="match status" value="1"/>
</dbReference>
<comment type="similarity">
    <text evidence="2">Belongs to the RLP family.</text>
</comment>
<evidence type="ECO:0000256" key="11">
    <source>
        <dbReference type="ARBA" id="ARBA00023180"/>
    </source>
</evidence>
<dbReference type="Proteomes" id="UP000604825">
    <property type="component" value="Unassembled WGS sequence"/>
</dbReference>
<dbReference type="Gene3D" id="3.80.10.10">
    <property type="entry name" value="Ribonuclease Inhibitor"/>
    <property type="match status" value="5"/>
</dbReference>
<evidence type="ECO:0000256" key="12">
    <source>
        <dbReference type="SAM" id="Phobius"/>
    </source>
</evidence>
<dbReference type="FunFam" id="3.80.10.10:FF:001362">
    <property type="entry name" value="Lrr receptor-like serinethreonine-protein kinase gso2"/>
    <property type="match status" value="1"/>
</dbReference>
<dbReference type="FunFam" id="3.80.10.10:FF:000649">
    <property type="entry name" value="Leucine Rich Repeat family protein"/>
    <property type="match status" value="1"/>
</dbReference>
<evidence type="ECO:0000256" key="5">
    <source>
        <dbReference type="ARBA" id="ARBA00022626"/>
    </source>
</evidence>
<evidence type="ECO:0000256" key="7">
    <source>
        <dbReference type="ARBA" id="ARBA00022729"/>
    </source>
</evidence>
<evidence type="ECO:0000313" key="15">
    <source>
        <dbReference type="EMBL" id="CAD6270724.1"/>
    </source>
</evidence>
<dbReference type="InterPro" id="IPR001611">
    <property type="entry name" value="Leu-rich_rpt"/>
</dbReference>
<comment type="caution">
    <text evidence="15">The sequence shown here is derived from an EMBL/GenBank/DDBJ whole genome shotgun (WGS) entry which is preliminary data.</text>
</comment>
<evidence type="ECO:0000256" key="10">
    <source>
        <dbReference type="ARBA" id="ARBA00023136"/>
    </source>
</evidence>
<dbReference type="PANTHER" id="PTHR48063">
    <property type="entry name" value="LRR RECEPTOR-LIKE KINASE"/>
    <property type="match status" value="1"/>
</dbReference>
<keyword evidence="6 12" id="KW-0812">Transmembrane</keyword>
<dbReference type="InterPro" id="IPR013210">
    <property type="entry name" value="LRR_N_plant-typ"/>
</dbReference>
<accession>A0A811RL84</accession>
<evidence type="ECO:0000256" key="1">
    <source>
        <dbReference type="ARBA" id="ARBA00004251"/>
    </source>
</evidence>
<keyword evidence="9 12" id="KW-1133">Transmembrane helix</keyword>
<dbReference type="AlphaFoldDB" id="A0A811RL84"/>
<dbReference type="InterPro" id="IPR003591">
    <property type="entry name" value="Leu-rich_rpt_typical-subtyp"/>
</dbReference>
<dbReference type="SUPFAM" id="SSF52058">
    <property type="entry name" value="L domain-like"/>
    <property type="match status" value="2"/>
</dbReference>
<evidence type="ECO:0000256" key="4">
    <source>
        <dbReference type="ARBA" id="ARBA00022614"/>
    </source>
</evidence>
<keyword evidence="10 12" id="KW-0472">Membrane</keyword>
<keyword evidence="16" id="KW-1185">Reference proteome</keyword>
<dbReference type="EMBL" id="CAJGYO010000015">
    <property type="protein sequence ID" value="CAD6270724.1"/>
    <property type="molecule type" value="Genomic_DNA"/>
</dbReference>
<evidence type="ECO:0000259" key="14">
    <source>
        <dbReference type="Pfam" id="PF08263"/>
    </source>
</evidence>
<evidence type="ECO:0000256" key="13">
    <source>
        <dbReference type="SAM" id="SignalP"/>
    </source>
</evidence>
<sequence length="969" mass="107232">MPMTNPLPMLLTIVCATLWLTGGAGAPQSQHFHDGGTGTGCIPSERAALLSFKKGITNDSTNRLGSWHGQDCCRWRGVTCSNRTGNVLMLHLGYPINPDDFFFYPDVCDDSRTLFGEISPSLLLLEHLEHMDLSRNCLIGPHGRMPSFLGSMKNLRYLNLSGVPLNGSVPPQLGNLSKLQYLEIGSRNCEYGIYSKDITWLTNLPLLQYLGMGFVDLSGIARDWAHILNMIPSLRVISLSDCSLGSANQSLAYFNLTKLEELDLSDNNFDHTYRSSWFWRATSLKHLVLMDTGLFGQLPDALGNLTSLIVLDLSENVNKDMMILQGLKNLCSLEILDLSYSGINRDIAELMERLPLCTGENLQLQELRLGFNSFTGTLPSSIGRFTSLSILELNNNNLSGSVPTEIGTLTNLTSLDLSNNNIISGVITKEHFVGLKSLKEIDLSFTNLSVVVDADWIQPFRLESAKFASCHLGPLFPVWLHQQLLQITLLDISSTGLVGNIPDWFWSFSKAAYLDMSYNQLNGNLPAQMSDMAFLVLNLSSNKLTGQIPAFPRNIRKLDISNNSFSGIMPHKIEAPLLLTLVMSSNQIGGTIPESICRLQSLLDLDLSNNLLEGEIPQCSNIKSLNFLLLSNNNLSGTFPAFLQNCTDMLFLDLAWNNLSGRLPSWIWELKDLQFLRLSHNSFSGNIPSEITSLSYLQYLDLSGNYFSGVIPPHLSNLTGMTTKGYDPLDPSSNSEIEMDMIIAGVDQFNDIWLVITKGQQLKYGRGLLYFVSIDLSGNYLTGEIPLDITSLDALINLNLSSNRLGGKIPNNIGAMWSLESLDLSCNKLSGEIPWSLSNLTSLSYMNLSYNNLSGRIPSGRQLDTLNADNPSLMYIGNSGLCGAPLQNNCSGNGTFIPGYHRSNRRKFEPASFHIGVVLGLVVGLWMVFCALLFLKTWSVAYFRLFDKLCDKIYVFVAVKWASMTMSAE</sequence>
<dbReference type="Pfam" id="PF08263">
    <property type="entry name" value="LRRNT_2"/>
    <property type="match status" value="1"/>
</dbReference>
<dbReference type="SMART" id="SM00369">
    <property type="entry name" value="LRR_TYP"/>
    <property type="match status" value="8"/>
</dbReference>
<dbReference type="InterPro" id="IPR046956">
    <property type="entry name" value="RLP23-like"/>
</dbReference>
<protein>
    <recommendedName>
        <fullName evidence="14">Leucine-rich repeat-containing N-terminal plant-type domain-containing protein</fullName>
    </recommendedName>
</protein>